<evidence type="ECO:0000256" key="5">
    <source>
        <dbReference type="ARBA" id="ARBA00022694"/>
    </source>
</evidence>
<proteinExistence type="inferred from homology"/>
<evidence type="ECO:0000256" key="16">
    <source>
        <dbReference type="ARBA" id="ARBA00049447"/>
    </source>
</evidence>
<dbReference type="GO" id="GO:0017150">
    <property type="term" value="F:tRNA dihydrouridine synthase activity"/>
    <property type="evidence" value="ECO:0007669"/>
    <property type="project" value="InterPro"/>
</dbReference>
<feature type="region of interest" description="Disordered" evidence="18">
    <location>
        <begin position="1"/>
        <end position="22"/>
    </location>
</feature>
<evidence type="ECO:0000256" key="1">
    <source>
        <dbReference type="ARBA" id="ARBA00001917"/>
    </source>
</evidence>
<evidence type="ECO:0000313" key="21">
    <source>
        <dbReference type="Proteomes" id="UP001149163"/>
    </source>
</evidence>
<feature type="compositionally biased region" description="Basic and acidic residues" evidence="18">
    <location>
        <begin position="491"/>
        <end position="500"/>
    </location>
</feature>
<evidence type="ECO:0000256" key="10">
    <source>
        <dbReference type="ARBA" id="ARBA00038890"/>
    </source>
</evidence>
<keyword evidence="21" id="KW-1185">Reference proteome</keyword>
<evidence type="ECO:0000256" key="12">
    <source>
        <dbReference type="ARBA" id="ARBA00047287"/>
    </source>
</evidence>
<dbReference type="GeneID" id="81427559"/>
<evidence type="ECO:0000256" key="17">
    <source>
        <dbReference type="ARBA" id="ARBA00049467"/>
    </source>
</evidence>
<comment type="catalytic activity">
    <reaction evidence="15">
        <text>5,6-dihydrouridine(16) in tRNA + NAD(+) = uridine(16) in tRNA + NADH + H(+)</text>
        <dbReference type="Rhea" id="RHEA:53380"/>
        <dbReference type="Rhea" id="RHEA-COMP:13543"/>
        <dbReference type="Rhea" id="RHEA-COMP:13544"/>
        <dbReference type="ChEBI" id="CHEBI:15378"/>
        <dbReference type="ChEBI" id="CHEBI:57540"/>
        <dbReference type="ChEBI" id="CHEBI:57945"/>
        <dbReference type="ChEBI" id="CHEBI:65315"/>
        <dbReference type="ChEBI" id="CHEBI:74443"/>
        <dbReference type="EC" id="1.3.1.88"/>
    </reaction>
    <physiologicalReaction direction="right-to-left" evidence="15">
        <dbReference type="Rhea" id="RHEA:53382"/>
    </physiologicalReaction>
</comment>
<organism evidence="20 21">
    <name type="scientific">Penicillium canariense</name>
    <dbReference type="NCBI Taxonomy" id="189055"/>
    <lineage>
        <taxon>Eukaryota</taxon>
        <taxon>Fungi</taxon>
        <taxon>Dikarya</taxon>
        <taxon>Ascomycota</taxon>
        <taxon>Pezizomycotina</taxon>
        <taxon>Eurotiomycetes</taxon>
        <taxon>Eurotiomycetidae</taxon>
        <taxon>Eurotiales</taxon>
        <taxon>Aspergillaceae</taxon>
        <taxon>Penicillium</taxon>
    </lineage>
</organism>
<evidence type="ECO:0000256" key="13">
    <source>
        <dbReference type="ARBA" id="ARBA00047652"/>
    </source>
</evidence>
<dbReference type="InterPro" id="IPR018517">
    <property type="entry name" value="tRNA_hU_synthase_CS"/>
</dbReference>
<feature type="compositionally biased region" description="Basic residues" evidence="18">
    <location>
        <begin position="363"/>
        <end position="373"/>
    </location>
</feature>
<dbReference type="InterPro" id="IPR035587">
    <property type="entry name" value="DUS-like_FMN-bd"/>
</dbReference>
<feature type="region of interest" description="Disordered" evidence="18">
    <location>
        <begin position="275"/>
        <end position="298"/>
    </location>
</feature>
<dbReference type="GO" id="GO:0006397">
    <property type="term" value="P:mRNA processing"/>
    <property type="evidence" value="ECO:0007669"/>
    <property type="project" value="UniProtKB-KW"/>
</dbReference>
<keyword evidence="6" id="KW-0521">NADP</keyword>
<comment type="catalytic activity">
    <reaction evidence="14">
        <text>a 5,6-dihydrouridine in mRNA + NAD(+) = a uridine in mRNA + NADH + H(+)</text>
        <dbReference type="Rhea" id="RHEA:69851"/>
        <dbReference type="Rhea" id="RHEA-COMP:14658"/>
        <dbReference type="Rhea" id="RHEA-COMP:17789"/>
        <dbReference type="ChEBI" id="CHEBI:15378"/>
        <dbReference type="ChEBI" id="CHEBI:57540"/>
        <dbReference type="ChEBI" id="CHEBI:57945"/>
        <dbReference type="ChEBI" id="CHEBI:65315"/>
        <dbReference type="ChEBI" id="CHEBI:74443"/>
    </reaction>
    <physiologicalReaction direction="right-to-left" evidence="14">
        <dbReference type="Rhea" id="RHEA:69853"/>
    </physiologicalReaction>
</comment>
<keyword evidence="2" id="KW-0285">Flavoprotein</keyword>
<dbReference type="Pfam" id="PF01207">
    <property type="entry name" value="Dus"/>
    <property type="match status" value="1"/>
</dbReference>
<dbReference type="SUPFAM" id="SSF51395">
    <property type="entry name" value="FMN-linked oxidoreductases"/>
    <property type="match status" value="1"/>
</dbReference>
<comment type="catalytic activity">
    <reaction evidence="16">
        <text>a 5,6-dihydrouridine in mRNA + NADP(+) = a uridine in mRNA + NADPH + H(+)</text>
        <dbReference type="Rhea" id="RHEA:69855"/>
        <dbReference type="Rhea" id="RHEA-COMP:14658"/>
        <dbReference type="Rhea" id="RHEA-COMP:17789"/>
        <dbReference type="ChEBI" id="CHEBI:15378"/>
        <dbReference type="ChEBI" id="CHEBI:57783"/>
        <dbReference type="ChEBI" id="CHEBI:58349"/>
        <dbReference type="ChEBI" id="CHEBI:65315"/>
        <dbReference type="ChEBI" id="CHEBI:74443"/>
    </reaction>
    <physiologicalReaction direction="right-to-left" evidence="16">
        <dbReference type="Rhea" id="RHEA:69857"/>
    </physiologicalReaction>
</comment>
<evidence type="ECO:0000256" key="9">
    <source>
        <dbReference type="ARBA" id="ARBA00038313"/>
    </source>
</evidence>
<evidence type="ECO:0000256" key="3">
    <source>
        <dbReference type="ARBA" id="ARBA00022643"/>
    </source>
</evidence>
<comment type="cofactor">
    <cofactor evidence="1">
        <name>FMN</name>
        <dbReference type="ChEBI" id="CHEBI:58210"/>
    </cofactor>
</comment>
<dbReference type="AlphaFoldDB" id="A0A9W9I9L9"/>
<feature type="region of interest" description="Disordered" evidence="18">
    <location>
        <begin position="476"/>
        <end position="533"/>
    </location>
</feature>
<evidence type="ECO:0000256" key="14">
    <source>
        <dbReference type="ARBA" id="ARBA00048342"/>
    </source>
</evidence>
<evidence type="ECO:0000256" key="7">
    <source>
        <dbReference type="ARBA" id="ARBA00023002"/>
    </source>
</evidence>
<name>A0A9W9I9L9_9EURO</name>
<dbReference type="PANTHER" id="PTHR11082:SF5">
    <property type="entry name" value="TRNA-DIHYDROURIDINE(16_17) SYNTHASE [NAD(P)(+)]-LIKE"/>
    <property type="match status" value="1"/>
</dbReference>
<keyword evidence="8" id="KW-0520">NAD</keyword>
<comment type="catalytic activity">
    <reaction evidence="12">
        <text>5,6-dihydrouridine(17) in tRNA + NAD(+) = uridine(17) in tRNA + NADH + H(+)</text>
        <dbReference type="Rhea" id="RHEA:53372"/>
        <dbReference type="Rhea" id="RHEA-COMP:13541"/>
        <dbReference type="Rhea" id="RHEA-COMP:13542"/>
        <dbReference type="ChEBI" id="CHEBI:15378"/>
        <dbReference type="ChEBI" id="CHEBI:57540"/>
        <dbReference type="ChEBI" id="CHEBI:57945"/>
        <dbReference type="ChEBI" id="CHEBI:65315"/>
        <dbReference type="ChEBI" id="CHEBI:74443"/>
        <dbReference type="EC" id="1.3.1.88"/>
    </reaction>
    <physiologicalReaction direction="right-to-left" evidence="12">
        <dbReference type="Rhea" id="RHEA:53374"/>
    </physiologicalReaction>
</comment>
<dbReference type="Gene3D" id="3.20.20.70">
    <property type="entry name" value="Aldolase class I"/>
    <property type="match status" value="1"/>
</dbReference>
<dbReference type="EC" id="1.3.1.88" evidence="10"/>
<feature type="domain" description="DUS-like FMN-binding" evidence="19">
    <location>
        <begin position="39"/>
        <end position="286"/>
    </location>
</feature>
<keyword evidence="7" id="KW-0560">Oxidoreductase</keyword>
<evidence type="ECO:0000256" key="4">
    <source>
        <dbReference type="ARBA" id="ARBA00022664"/>
    </source>
</evidence>
<gene>
    <name evidence="20" type="ORF">N7482_006258</name>
</gene>
<feature type="region of interest" description="Disordered" evidence="18">
    <location>
        <begin position="333"/>
        <end position="378"/>
    </location>
</feature>
<evidence type="ECO:0000256" key="8">
    <source>
        <dbReference type="ARBA" id="ARBA00023027"/>
    </source>
</evidence>
<keyword evidence="5" id="KW-0819">tRNA processing</keyword>
<dbReference type="PROSITE" id="PS01136">
    <property type="entry name" value="UPF0034"/>
    <property type="match status" value="1"/>
</dbReference>
<dbReference type="Proteomes" id="UP001149163">
    <property type="component" value="Unassembled WGS sequence"/>
</dbReference>
<evidence type="ECO:0000256" key="18">
    <source>
        <dbReference type="SAM" id="MobiDB-lite"/>
    </source>
</evidence>
<dbReference type="RefSeq" id="XP_056543938.1">
    <property type="nucleotide sequence ID" value="XM_056688383.1"/>
</dbReference>
<evidence type="ECO:0000313" key="20">
    <source>
        <dbReference type="EMBL" id="KAJ5167477.1"/>
    </source>
</evidence>
<evidence type="ECO:0000259" key="19">
    <source>
        <dbReference type="Pfam" id="PF01207"/>
    </source>
</evidence>
<feature type="compositionally biased region" description="Acidic residues" evidence="18">
    <location>
        <begin position="344"/>
        <end position="359"/>
    </location>
</feature>
<dbReference type="CDD" id="cd02801">
    <property type="entry name" value="DUS_like_FMN"/>
    <property type="match status" value="1"/>
</dbReference>
<dbReference type="OrthoDB" id="272303at2759"/>
<reference evidence="20" key="1">
    <citation type="submission" date="2022-11" db="EMBL/GenBank/DDBJ databases">
        <authorList>
            <person name="Petersen C."/>
        </authorList>
    </citation>
    <scope>NUCLEOTIDE SEQUENCE</scope>
    <source>
        <strain evidence="20">IBT 26290</strain>
    </source>
</reference>
<evidence type="ECO:0000256" key="6">
    <source>
        <dbReference type="ARBA" id="ARBA00022857"/>
    </source>
</evidence>
<accession>A0A9W9I9L9</accession>
<keyword evidence="3" id="KW-0288">FMN</keyword>
<dbReference type="EMBL" id="JAPQKN010000003">
    <property type="protein sequence ID" value="KAJ5167477.1"/>
    <property type="molecule type" value="Genomic_DNA"/>
</dbReference>
<protein>
    <recommendedName>
        <fullName evidence="10">tRNA-dihydrouridine(16/17) synthase [NAD(P)(+)]</fullName>
        <ecNumber evidence="10">1.3.1.88</ecNumber>
    </recommendedName>
</protein>
<feature type="compositionally biased region" description="Polar residues" evidence="18">
    <location>
        <begin position="505"/>
        <end position="533"/>
    </location>
</feature>
<comment type="similarity">
    <text evidence="9">Belongs to the Dus family. Dus1 subfamily.</text>
</comment>
<keyword evidence="4" id="KW-0507">mRNA processing</keyword>
<sequence>MGSNSAPQNGAEQSSAAAPHKKLQGRQFYESIGSPKYIVAPMVDRSEFAWRMLTRSFMPADEPKPLLAYSPMYHARLFGEHAKMRTQHFQPTREANGDTARKDDLFLDGNPKFDRPLFVQFCANNPDEFLEAAQHVAPYCDAVDLNLGCPQGIAKKGHYGAFLQEDWDLIYKLINRLHTELSVPITAKFRIQESKEKTLEYAKMILSAGANIIAVHGRRREQKGHETGVADWSYIRYLRDNLPPETVIFANGNILNHDDIERCIEATGADGVMSAEGNLSDPTIFSKPPPIGSEGREYWRGRDGKGGYRIDAILRKYLDIVYEYVLEQPVPERKPLYLPSDPVNEAEEKEEGQDAEAEEGPPKKKQKRDRVKRTNSPSLGVMQGHLFQVLRPMIASHTNVRDALARTRPGDMPAFEHVLALVEQAVKSGLKEYEASPDKFERQPDETLTGSKATIAEYGRPWWICQPHVRPLPEEAMENGALTAKGKATVQKKEEKKESTETDTPASEGTSTSTDGTVTNDASATTPDNLVSG</sequence>
<feature type="compositionally biased region" description="Polar residues" evidence="18">
    <location>
        <begin position="1"/>
        <end position="16"/>
    </location>
</feature>
<comment type="catalytic activity">
    <reaction evidence="17">
        <text>5,6-dihydrouridine(17) in tRNA + NADP(+) = uridine(17) in tRNA + NADPH + H(+)</text>
        <dbReference type="Rhea" id="RHEA:53368"/>
        <dbReference type="Rhea" id="RHEA-COMP:13541"/>
        <dbReference type="Rhea" id="RHEA-COMP:13542"/>
        <dbReference type="ChEBI" id="CHEBI:15378"/>
        <dbReference type="ChEBI" id="CHEBI:57783"/>
        <dbReference type="ChEBI" id="CHEBI:58349"/>
        <dbReference type="ChEBI" id="CHEBI:65315"/>
        <dbReference type="ChEBI" id="CHEBI:74443"/>
        <dbReference type="EC" id="1.3.1.88"/>
    </reaction>
    <physiologicalReaction direction="right-to-left" evidence="17">
        <dbReference type="Rhea" id="RHEA:53370"/>
    </physiologicalReaction>
</comment>
<dbReference type="FunFam" id="3.20.20.70:FF:000230">
    <property type="entry name" value="Putative dihydrouridine synthase family protein"/>
    <property type="match status" value="1"/>
</dbReference>
<evidence type="ECO:0000256" key="2">
    <source>
        <dbReference type="ARBA" id="ARBA00022630"/>
    </source>
</evidence>
<comment type="caution">
    <text evidence="20">The sequence shown here is derived from an EMBL/GenBank/DDBJ whole genome shotgun (WGS) entry which is preliminary data.</text>
</comment>
<reference evidence="20" key="2">
    <citation type="journal article" date="2023" name="IMA Fungus">
        <title>Comparative genomic study of the Penicillium genus elucidates a diverse pangenome and 15 lateral gene transfer events.</title>
        <authorList>
            <person name="Petersen C."/>
            <person name="Sorensen T."/>
            <person name="Nielsen M.R."/>
            <person name="Sondergaard T.E."/>
            <person name="Sorensen J.L."/>
            <person name="Fitzpatrick D.A."/>
            <person name="Frisvad J.C."/>
            <person name="Nielsen K.L."/>
        </authorList>
    </citation>
    <scope>NUCLEOTIDE SEQUENCE</scope>
    <source>
        <strain evidence="20">IBT 26290</strain>
    </source>
</reference>
<dbReference type="GO" id="GO:0050660">
    <property type="term" value="F:flavin adenine dinucleotide binding"/>
    <property type="evidence" value="ECO:0007669"/>
    <property type="project" value="InterPro"/>
</dbReference>
<comment type="function">
    <text evidence="11">Catalyzes the synthesis of dihydrouridine, a modified base found in the D-loop of most tRNAs. Specifically modifies U47 in cytoplasmic tRNAs. Catalyzes the synthesis of dihydrouridine in some mRNAs, thereby affecting their translation.</text>
</comment>
<evidence type="ECO:0000256" key="11">
    <source>
        <dbReference type="ARBA" id="ARBA00045934"/>
    </source>
</evidence>
<evidence type="ECO:0000256" key="15">
    <source>
        <dbReference type="ARBA" id="ARBA00048934"/>
    </source>
</evidence>
<dbReference type="PANTHER" id="PTHR11082">
    <property type="entry name" value="TRNA-DIHYDROURIDINE SYNTHASE"/>
    <property type="match status" value="1"/>
</dbReference>
<comment type="catalytic activity">
    <reaction evidence="13">
        <text>5,6-dihydrouridine(16) in tRNA + NADP(+) = uridine(16) in tRNA + NADPH + H(+)</text>
        <dbReference type="Rhea" id="RHEA:53376"/>
        <dbReference type="Rhea" id="RHEA-COMP:13543"/>
        <dbReference type="Rhea" id="RHEA-COMP:13544"/>
        <dbReference type="ChEBI" id="CHEBI:15378"/>
        <dbReference type="ChEBI" id="CHEBI:57783"/>
        <dbReference type="ChEBI" id="CHEBI:58349"/>
        <dbReference type="ChEBI" id="CHEBI:65315"/>
        <dbReference type="ChEBI" id="CHEBI:74443"/>
        <dbReference type="EC" id="1.3.1.88"/>
    </reaction>
    <physiologicalReaction direction="right-to-left" evidence="13">
        <dbReference type="Rhea" id="RHEA:53378"/>
    </physiologicalReaction>
</comment>
<dbReference type="InterPro" id="IPR013785">
    <property type="entry name" value="Aldolase_TIM"/>
</dbReference>